<dbReference type="Proteomes" id="UP000271554">
    <property type="component" value="Chromosome"/>
</dbReference>
<dbReference type="SUPFAM" id="SSF63825">
    <property type="entry name" value="YWTD domain"/>
    <property type="match status" value="1"/>
</dbReference>
<gene>
    <name evidence="2" type="ORF">DWB77_00294</name>
</gene>
<dbReference type="InterPro" id="IPR006624">
    <property type="entry name" value="Beta-propeller_rpt_TECPR"/>
</dbReference>
<protein>
    <submittedName>
        <fullName evidence="2">Uncharacterized protein</fullName>
    </submittedName>
</protein>
<dbReference type="SMART" id="SM00706">
    <property type="entry name" value="TECPR"/>
    <property type="match status" value="10"/>
</dbReference>
<dbReference type="KEGG" id="shun:DWB77_00294"/>
<accession>A0A387HBP2</accession>
<name>A0A387HBP2_9ACTN</name>
<organism evidence="2 3">
    <name type="scientific">Streptomyces hundungensis</name>
    <dbReference type="NCBI Taxonomy" id="1077946"/>
    <lineage>
        <taxon>Bacteria</taxon>
        <taxon>Bacillati</taxon>
        <taxon>Actinomycetota</taxon>
        <taxon>Actinomycetes</taxon>
        <taxon>Kitasatosporales</taxon>
        <taxon>Streptomycetaceae</taxon>
        <taxon>Streptomyces</taxon>
    </lineage>
</organism>
<dbReference type="SUPFAM" id="SSF75011">
    <property type="entry name" value="3-carboxy-cis,cis-mucoante lactonizing enzyme"/>
    <property type="match status" value="1"/>
</dbReference>
<dbReference type="Pfam" id="PF19193">
    <property type="entry name" value="Tectonin"/>
    <property type="match status" value="1"/>
</dbReference>
<keyword evidence="3" id="KW-1185">Reference proteome</keyword>
<sequence>MIRLLSRSRPPSPARKGKQPAFLKRISLIVAGAVTAGLMSTLPAAADPAGPPVPLASVAATGDDQVFALAADHSAVYQWSGHGTDWVKVGGPAQDLYAGGAGLFATNPDTHKIHKYNGTPDQWTEIGNPGAEFAVTSDHLYGLNPERTAVYEWNGHGTDWTKVGGPAQDLYAGGAGLFATNPDTHKIHKYNGTPDQWTEIGNPGAEFAVTSDHLYGLNPERTAVYEWNGHGTDWTKVGGPAQDLYAGGAGLFATNPDTKDLHKYDDAPEVWSQAGGPGADFTVSNQHVYGLSPERTAVFQRTGDGTNWTALGAPLASAPAADPGPAATSPAEAAPGSTEKPAHDGDTAPAQAPAVQNTGQPNTGPLLSVTAKDDLYAVAPDHNSVWKRDGDHWTRIGDAAQSVHAGAGGVFTLSAEGKVYRYAKPDRWTEIADRTIDLEVSGQHVYRLSADRSYVYEWSAEAPSGWVQLGGQNGQPLGWYVKEIYAGAAGLFAANANDGSISWFDEANSQWRRVGGPGAAYAVSDKLYGLTPNRSQVLQWTREGEKWTVVGGPAQDIFAGGAGLFATRPGTGDVYRYQGTPDQWLQVGGPGKAFAVSGKHLYALSSDRPTISRWSAEQCLWTSLGLPEDSSYERARQTGFTAPVPTGATRVRISGSPGNDNGIIMARFFIPTKEAAMGILHGDDRPFSNDPGEPGYRMALFWDTATGAATFTVLPSTRTTAGRVAGILDGNFRAEIPARPIVMGSFGNVAKMQRSAGWLNTIESLRLDGTELHVKIHGVNSALPVFAVDTDFTVRLGPDGLATVTRAGDAYPNLEVLQYRPGQSPRVLARDEMASRELWRNGLNAIPTFPDINRSWVNGIRTTG</sequence>
<evidence type="ECO:0000256" key="1">
    <source>
        <dbReference type="SAM" id="MobiDB-lite"/>
    </source>
</evidence>
<evidence type="ECO:0000313" key="2">
    <source>
        <dbReference type="EMBL" id="AYG78187.1"/>
    </source>
</evidence>
<dbReference type="AlphaFoldDB" id="A0A387HBP2"/>
<dbReference type="RefSeq" id="WP_162952328.1">
    <property type="nucleotide sequence ID" value="NZ_CP032698.1"/>
</dbReference>
<feature type="region of interest" description="Disordered" evidence="1">
    <location>
        <begin position="310"/>
        <end position="367"/>
    </location>
</feature>
<evidence type="ECO:0000313" key="3">
    <source>
        <dbReference type="Proteomes" id="UP000271554"/>
    </source>
</evidence>
<dbReference type="EMBL" id="CP032698">
    <property type="protein sequence ID" value="AYG78187.1"/>
    <property type="molecule type" value="Genomic_DNA"/>
</dbReference>
<feature type="compositionally biased region" description="Polar residues" evidence="1">
    <location>
        <begin position="354"/>
        <end position="365"/>
    </location>
</feature>
<reference evidence="2 3" key="1">
    <citation type="submission" date="2018-10" db="EMBL/GenBank/DDBJ databases">
        <title>Relationship between Morphology and Antimicrobial Activity in Streptomyces.</title>
        <authorList>
            <person name="Kang H.J."/>
            <person name="Kim S.B."/>
        </authorList>
    </citation>
    <scope>NUCLEOTIDE SEQUENCE [LARGE SCALE GENOMIC DNA]</scope>
    <source>
        <strain evidence="2 3">BH38</strain>
    </source>
</reference>
<proteinExistence type="predicted"/>
<feature type="compositionally biased region" description="Low complexity" evidence="1">
    <location>
        <begin position="310"/>
        <end position="331"/>
    </location>
</feature>